<protein>
    <submittedName>
        <fullName evidence="1">Uncharacterized protein</fullName>
    </submittedName>
</protein>
<reference evidence="1" key="1">
    <citation type="submission" date="2014-11" db="EMBL/GenBank/DDBJ databases">
        <authorList>
            <person name="Amaro Gonzalez C."/>
        </authorList>
    </citation>
    <scope>NUCLEOTIDE SEQUENCE</scope>
</reference>
<reference evidence="1" key="2">
    <citation type="journal article" date="2015" name="Fish Shellfish Immunol.">
        <title>Early steps in the European eel (Anguilla anguilla)-Vibrio vulnificus interaction in the gills: Role of the RtxA13 toxin.</title>
        <authorList>
            <person name="Callol A."/>
            <person name="Pajuelo D."/>
            <person name="Ebbesson L."/>
            <person name="Teles M."/>
            <person name="MacKenzie S."/>
            <person name="Amaro C."/>
        </authorList>
    </citation>
    <scope>NUCLEOTIDE SEQUENCE</scope>
</reference>
<evidence type="ECO:0000313" key="1">
    <source>
        <dbReference type="EMBL" id="JAH49940.1"/>
    </source>
</evidence>
<accession>A0A0E9TAL3</accession>
<dbReference type="EMBL" id="GBXM01050196">
    <property type="protein sequence ID" value="JAH58381.1"/>
    <property type="molecule type" value="Transcribed_RNA"/>
</dbReference>
<dbReference type="EMBL" id="GBXM01058637">
    <property type="protein sequence ID" value="JAH49940.1"/>
    <property type="molecule type" value="Transcribed_RNA"/>
</dbReference>
<sequence>MYLLLFFWSVMF</sequence>
<proteinExistence type="predicted"/>
<organism evidence="1">
    <name type="scientific">Anguilla anguilla</name>
    <name type="common">European freshwater eel</name>
    <name type="synonym">Muraena anguilla</name>
    <dbReference type="NCBI Taxonomy" id="7936"/>
    <lineage>
        <taxon>Eukaryota</taxon>
        <taxon>Metazoa</taxon>
        <taxon>Chordata</taxon>
        <taxon>Craniata</taxon>
        <taxon>Vertebrata</taxon>
        <taxon>Euteleostomi</taxon>
        <taxon>Actinopterygii</taxon>
        <taxon>Neopterygii</taxon>
        <taxon>Teleostei</taxon>
        <taxon>Anguilliformes</taxon>
        <taxon>Anguillidae</taxon>
        <taxon>Anguilla</taxon>
    </lineage>
</organism>
<name>A0A0E9TAL3_ANGAN</name>